<sequence>MDRGSGHLKITRMLLLASLVAGAIHSIVAAVPGPPSSNSSSTSTSTGDASLFTKYKQATKDQLGVYNIIWTDLSLTGKEKTKCYPTGYYDDSLLPTSTSVQLCFTNLRSTIVNNYNLLGVEYLTDTFYYADDRMACVVNCLLQPPVGSSAPSSVPISFLPLALSPLAMLTLNYL</sequence>
<proteinExistence type="predicted"/>
<keyword evidence="3" id="KW-1185">Reference proteome</keyword>
<accession>A0ABD1XV73</accession>
<evidence type="ECO:0000313" key="2">
    <source>
        <dbReference type="EMBL" id="KAL2612860.1"/>
    </source>
</evidence>
<feature type="signal peptide" evidence="1">
    <location>
        <begin position="1"/>
        <end position="29"/>
    </location>
</feature>
<reference evidence="2 3" key="1">
    <citation type="submission" date="2024-09" db="EMBL/GenBank/DDBJ databases">
        <title>Chromosome-scale assembly of Riccia fluitans.</title>
        <authorList>
            <person name="Paukszto L."/>
            <person name="Sawicki J."/>
            <person name="Karawczyk K."/>
            <person name="Piernik-Szablinska J."/>
            <person name="Szczecinska M."/>
            <person name="Mazdziarz M."/>
        </authorList>
    </citation>
    <scope>NUCLEOTIDE SEQUENCE [LARGE SCALE GENOMIC DNA]</scope>
    <source>
        <strain evidence="2">Rf_01</strain>
        <tissue evidence="2">Aerial parts of the thallus</tissue>
    </source>
</reference>
<organism evidence="2 3">
    <name type="scientific">Riccia fluitans</name>
    <dbReference type="NCBI Taxonomy" id="41844"/>
    <lineage>
        <taxon>Eukaryota</taxon>
        <taxon>Viridiplantae</taxon>
        <taxon>Streptophyta</taxon>
        <taxon>Embryophyta</taxon>
        <taxon>Marchantiophyta</taxon>
        <taxon>Marchantiopsida</taxon>
        <taxon>Marchantiidae</taxon>
        <taxon>Marchantiales</taxon>
        <taxon>Ricciaceae</taxon>
        <taxon>Riccia</taxon>
    </lineage>
</organism>
<evidence type="ECO:0000313" key="3">
    <source>
        <dbReference type="Proteomes" id="UP001605036"/>
    </source>
</evidence>
<protein>
    <submittedName>
        <fullName evidence="2">Uncharacterized protein</fullName>
    </submittedName>
</protein>
<name>A0ABD1XV73_9MARC</name>
<comment type="caution">
    <text evidence="2">The sequence shown here is derived from an EMBL/GenBank/DDBJ whole genome shotgun (WGS) entry which is preliminary data.</text>
</comment>
<dbReference type="AlphaFoldDB" id="A0ABD1XV73"/>
<gene>
    <name evidence="2" type="ORF">R1flu_024552</name>
</gene>
<dbReference type="EMBL" id="JBHFFA010000007">
    <property type="protein sequence ID" value="KAL2612860.1"/>
    <property type="molecule type" value="Genomic_DNA"/>
</dbReference>
<keyword evidence="1" id="KW-0732">Signal</keyword>
<evidence type="ECO:0000256" key="1">
    <source>
        <dbReference type="SAM" id="SignalP"/>
    </source>
</evidence>
<feature type="chain" id="PRO_5044882891" evidence="1">
    <location>
        <begin position="30"/>
        <end position="174"/>
    </location>
</feature>
<dbReference type="Proteomes" id="UP001605036">
    <property type="component" value="Unassembled WGS sequence"/>
</dbReference>